<protein>
    <submittedName>
        <fullName evidence="2">Uncharacterized protein</fullName>
    </submittedName>
</protein>
<feature type="region of interest" description="Disordered" evidence="1">
    <location>
        <begin position="62"/>
        <end position="106"/>
    </location>
</feature>
<comment type="caution">
    <text evidence="2">The sequence shown here is derived from an EMBL/GenBank/DDBJ whole genome shotgun (WGS) entry which is preliminary data.</text>
</comment>
<gene>
    <name evidence="2" type="ORF">DGAL_LOCUS981</name>
</gene>
<dbReference type="Proteomes" id="UP000789390">
    <property type="component" value="Unassembled WGS sequence"/>
</dbReference>
<dbReference type="OrthoDB" id="6373205at2759"/>
<feature type="compositionally biased region" description="Basic and acidic residues" evidence="1">
    <location>
        <begin position="89"/>
        <end position="99"/>
    </location>
</feature>
<evidence type="ECO:0000313" key="2">
    <source>
        <dbReference type="EMBL" id="CAH0098875.1"/>
    </source>
</evidence>
<evidence type="ECO:0000313" key="3">
    <source>
        <dbReference type="Proteomes" id="UP000789390"/>
    </source>
</evidence>
<evidence type="ECO:0000256" key="1">
    <source>
        <dbReference type="SAM" id="MobiDB-lite"/>
    </source>
</evidence>
<organism evidence="2 3">
    <name type="scientific">Daphnia galeata</name>
    <dbReference type="NCBI Taxonomy" id="27404"/>
    <lineage>
        <taxon>Eukaryota</taxon>
        <taxon>Metazoa</taxon>
        <taxon>Ecdysozoa</taxon>
        <taxon>Arthropoda</taxon>
        <taxon>Crustacea</taxon>
        <taxon>Branchiopoda</taxon>
        <taxon>Diplostraca</taxon>
        <taxon>Cladocera</taxon>
        <taxon>Anomopoda</taxon>
        <taxon>Daphniidae</taxon>
        <taxon>Daphnia</taxon>
    </lineage>
</organism>
<keyword evidence="3" id="KW-1185">Reference proteome</keyword>
<reference evidence="2" key="1">
    <citation type="submission" date="2021-11" db="EMBL/GenBank/DDBJ databases">
        <authorList>
            <person name="Schell T."/>
        </authorList>
    </citation>
    <scope>NUCLEOTIDE SEQUENCE</scope>
    <source>
        <strain evidence="2">M5</strain>
    </source>
</reference>
<name>A0A8J2WCF3_9CRUS</name>
<feature type="compositionally biased region" description="Polar residues" evidence="1">
    <location>
        <begin position="77"/>
        <end position="88"/>
    </location>
</feature>
<accession>A0A8J2WCF3</accession>
<feature type="compositionally biased region" description="Basic and acidic residues" evidence="1">
    <location>
        <begin position="62"/>
        <end position="71"/>
    </location>
</feature>
<dbReference type="AlphaFoldDB" id="A0A8J2WCF3"/>
<dbReference type="EMBL" id="CAKKLH010000010">
    <property type="protein sequence ID" value="CAH0098875.1"/>
    <property type="molecule type" value="Genomic_DNA"/>
</dbReference>
<proteinExistence type="predicted"/>
<sequence>MAPRWTRINPVFAAQKILDKMFTDGKIARVSMAAAVYKLDPEFSKYTLDVFRNKFNETRNRNGLELKRPSEDDNEFRSASFSNSQAKQNKSDAESHIEDEVSSDSNIMHNNQPILMEVFTNPDREKDKVIVVASLVGGTTDVEFTLLGSGPGTTFAQISYKWAPNSFNIEGLFAKEIKTGKIPFFHSKIVQLKKGRKNKDGTMIMIIELTAYESLYSVKPETKKILFDLETESETE</sequence>